<gene>
    <name evidence="3" type="ORF">HNQ03_002720</name>
</gene>
<dbReference type="Proteomes" id="UP000610746">
    <property type="component" value="Unassembled WGS sequence"/>
</dbReference>
<keyword evidence="4" id="KW-1185">Reference proteome</keyword>
<dbReference type="Pfam" id="PF17963">
    <property type="entry name" value="Big_9"/>
    <property type="match status" value="1"/>
</dbReference>
<sequence>MKKLLLILVLFFVTTSEFSAQRDTDHWFAPMMSRGPANNRQALFFSTDSVTPFPVSIFSNNVVIGTVTISKGSPQFFDVPLNNIITSSQSDLFTVKNLGLYTKADKPYYATLRFSITSHGEILTSKGKAGIGKKFYSVHAPLTTSGSGQNFTLGMLATEDNTTVTVSGYNANVQFSNGTTGATNPVTTFTLMKGQSYIMEGRTNILANRDGFIGAKIEADKNISVTNGNFDGQFAITSSFDGEDIVMDQSVPTDRLGDEFVMVKGFGNIDEGMEGAVIVGTESGTQIFLNGAALPVATINEGQYYRVTSAPYINQGSGHYNMHIRTSKNVYVYQLLAGVATSNATIGFNYIPPLNCFLPRKIDEIGLINQLPYYTTLNPTIKLNILTEVGAAVTVNGVVPTAAQGPFPVTGSTNWVSYSLPSVTGNITVNSTKAVTAGIAGGSGVVGYGGYFAGFSSIPLISKQTGDCIPGLVLEVDDSYDTYQWNLNGVAIPGATNNSYTPLVGGNFTCTVTVGSCAPAITPVFKVFTCLATSTQNLVACAPLAIFPAFTNSTQIPVPSTVTIVTPPANGIASIDSGTGVITYTPNPGFIGNDSMVFSFCGDAAEFIDCEQVTVNFDVPTYPDVINVTLTECFIAANPTTATFDLTSAVVTTTAGATFQYYPGLADAQNGTNEILNPTNYTVPSSLVYVKVTNNGGCFKIAKITLVVTPQRFSTTLPDQYICIENTTTLDAGGGFDSYLWSTGETTATISNVSVGEYWVDLGINNCITRQKVKVFKVPDLLVNNVEISNNSATITAIGGNPPYQYSLDNSTFQNSNVFTNLPRGSNIFYIKDSFNCLPVILELTIPNLINAITPNGDNINDFVDYSELAYKKNLIVDIYDRYGNKIFQANKDNGYKWDGKVNDRKVSTGNYWYSITWNELDVNGTPVAYSGWIMVKNTNY</sequence>
<dbReference type="InterPro" id="IPR035234">
    <property type="entry name" value="IgGFc-bd_N"/>
</dbReference>
<protein>
    <submittedName>
        <fullName evidence="3">Gliding motility-associated-like protein</fullName>
    </submittedName>
</protein>
<organism evidence="3 4">
    <name type="scientific">Frigoriflavimonas asaccharolytica</name>
    <dbReference type="NCBI Taxonomy" id="2735899"/>
    <lineage>
        <taxon>Bacteria</taxon>
        <taxon>Pseudomonadati</taxon>
        <taxon>Bacteroidota</taxon>
        <taxon>Flavobacteriia</taxon>
        <taxon>Flavobacteriales</taxon>
        <taxon>Weeksellaceae</taxon>
        <taxon>Frigoriflavimonas</taxon>
    </lineage>
</organism>
<evidence type="ECO:0000259" key="2">
    <source>
        <dbReference type="Pfam" id="PF17517"/>
    </source>
</evidence>
<dbReference type="Pfam" id="PF17517">
    <property type="entry name" value="IgGFc_binding"/>
    <property type="match status" value="1"/>
</dbReference>
<dbReference type="AlphaFoldDB" id="A0A8J8GCC9"/>
<accession>A0A8J8GCC9</accession>
<evidence type="ECO:0000313" key="4">
    <source>
        <dbReference type="Proteomes" id="UP000610746"/>
    </source>
</evidence>
<comment type="caution">
    <text evidence="3">The sequence shown here is derived from an EMBL/GenBank/DDBJ whole genome shotgun (WGS) entry which is preliminary data.</text>
</comment>
<evidence type="ECO:0000313" key="3">
    <source>
        <dbReference type="EMBL" id="NRS93629.1"/>
    </source>
</evidence>
<evidence type="ECO:0000256" key="1">
    <source>
        <dbReference type="SAM" id="SignalP"/>
    </source>
</evidence>
<feature type="chain" id="PRO_5035325760" evidence="1">
    <location>
        <begin position="20"/>
        <end position="941"/>
    </location>
</feature>
<keyword evidence="1" id="KW-0732">Signal</keyword>
<dbReference type="NCBIfam" id="TIGR04131">
    <property type="entry name" value="Bac_Flav_CTERM"/>
    <property type="match status" value="1"/>
</dbReference>
<dbReference type="InterPro" id="IPR026341">
    <property type="entry name" value="T9SS_type_B"/>
</dbReference>
<dbReference type="EMBL" id="JABSNO010000024">
    <property type="protein sequence ID" value="NRS93629.1"/>
    <property type="molecule type" value="Genomic_DNA"/>
</dbReference>
<dbReference type="RefSeq" id="WP_173780179.1">
    <property type="nucleotide sequence ID" value="NZ_JABSNO010000024.1"/>
</dbReference>
<name>A0A8J8GCC9_9FLAO</name>
<feature type="domain" description="IgGFc-binding protein N-terminal" evidence="2">
    <location>
        <begin position="129"/>
        <end position="441"/>
    </location>
</feature>
<reference evidence="3" key="1">
    <citation type="submission" date="2020-05" db="EMBL/GenBank/DDBJ databases">
        <title>Genomic Encyclopedia of Type Strains, Phase IV (KMG-V): Genome sequencing to study the core and pangenomes of soil and plant-associated prokaryotes.</title>
        <authorList>
            <person name="Whitman W."/>
        </authorList>
    </citation>
    <scope>NUCLEOTIDE SEQUENCE</scope>
    <source>
        <strain evidence="3">16F</strain>
    </source>
</reference>
<proteinExistence type="predicted"/>
<feature type="signal peptide" evidence="1">
    <location>
        <begin position="1"/>
        <end position="19"/>
    </location>
</feature>
<dbReference type="Pfam" id="PF13585">
    <property type="entry name" value="CHU_C"/>
    <property type="match status" value="1"/>
</dbReference>
<dbReference type="Gene3D" id="2.60.40.3440">
    <property type="match status" value="1"/>
</dbReference>